<dbReference type="NCBIfam" id="TIGR00798">
    <property type="entry name" value="mtc"/>
    <property type="match status" value="1"/>
</dbReference>
<dbReference type="GO" id="GO:0031966">
    <property type="term" value="C:mitochondrial membrane"/>
    <property type="evidence" value="ECO:0007669"/>
    <property type="project" value="UniProtKB-SubCell"/>
</dbReference>
<dbReference type="Gene3D" id="2.170.270.10">
    <property type="entry name" value="SET domain"/>
    <property type="match status" value="1"/>
</dbReference>
<feature type="domain" description="C2" evidence="16">
    <location>
        <begin position="536"/>
        <end position="669"/>
    </location>
</feature>
<dbReference type="PROSITE" id="PS51511">
    <property type="entry name" value="FIP_RBD"/>
    <property type="match status" value="1"/>
</dbReference>
<dbReference type="GO" id="GO:0015075">
    <property type="term" value="F:monoatomic ion transmembrane transporter activity"/>
    <property type="evidence" value="ECO:0007669"/>
    <property type="project" value="InterPro"/>
</dbReference>
<evidence type="ECO:0000256" key="4">
    <source>
        <dbReference type="ARBA" id="ARBA00022448"/>
    </source>
</evidence>
<evidence type="ECO:0000256" key="10">
    <source>
        <dbReference type="ARBA" id="ARBA00022989"/>
    </source>
</evidence>
<dbReference type="GO" id="GO:0003677">
    <property type="term" value="F:DNA binding"/>
    <property type="evidence" value="ECO:0007669"/>
    <property type="project" value="InterPro"/>
</dbReference>
<dbReference type="SUPFAM" id="SSF144270">
    <property type="entry name" value="Eferin C-derminal domain-like"/>
    <property type="match status" value="1"/>
</dbReference>
<dbReference type="InterPro" id="IPR004686">
    <property type="entry name" value="Mtc"/>
</dbReference>
<evidence type="ECO:0000256" key="2">
    <source>
        <dbReference type="ARBA" id="ARBA00004225"/>
    </source>
</evidence>
<keyword evidence="12 15" id="KW-0472">Membrane</keyword>
<dbReference type="Gene3D" id="2.60.40.150">
    <property type="entry name" value="C2 domain"/>
    <property type="match status" value="1"/>
</dbReference>
<dbReference type="GO" id="GO:0031267">
    <property type="term" value="F:small GTPase binding"/>
    <property type="evidence" value="ECO:0007669"/>
    <property type="project" value="InterPro"/>
</dbReference>
<dbReference type="PANTHER" id="PTHR15746">
    <property type="entry name" value="RAB11-RELATED"/>
    <property type="match status" value="1"/>
</dbReference>
<feature type="compositionally biased region" description="Low complexity" evidence="14">
    <location>
        <begin position="114"/>
        <end position="126"/>
    </location>
</feature>
<keyword evidence="13" id="KW-0175">Coiled coil</keyword>
<evidence type="ECO:0000259" key="16">
    <source>
        <dbReference type="PROSITE" id="PS50004"/>
    </source>
</evidence>
<feature type="compositionally biased region" description="Low complexity" evidence="14">
    <location>
        <begin position="1037"/>
        <end position="1053"/>
    </location>
</feature>
<evidence type="ECO:0000256" key="9">
    <source>
        <dbReference type="ARBA" id="ARBA00022970"/>
    </source>
</evidence>
<dbReference type="SMART" id="SM00239">
    <property type="entry name" value="C2"/>
    <property type="match status" value="1"/>
</dbReference>
<dbReference type="Pfam" id="PF03820">
    <property type="entry name" value="SFXNs"/>
    <property type="match status" value="1"/>
</dbReference>
<feature type="region of interest" description="Disordered" evidence="14">
    <location>
        <begin position="1139"/>
        <end position="1225"/>
    </location>
</feature>
<evidence type="ECO:0000256" key="13">
    <source>
        <dbReference type="SAM" id="Coils"/>
    </source>
</evidence>
<dbReference type="GO" id="GO:0005769">
    <property type="term" value="C:early endosome"/>
    <property type="evidence" value="ECO:0007669"/>
    <property type="project" value="TreeGrafter"/>
</dbReference>
<reference evidence="19" key="1">
    <citation type="submission" date="2024-04" db="EMBL/GenBank/DDBJ databases">
        <title>Salinicola lusitanus LLJ914,a marine bacterium isolated from the Okinawa Trough.</title>
        <authorList>
            <person name="Li J."/>
        </authorList>
    </citation>
    <scope>NUCLEOTIDE SEQUENCE [LARGE SCALE GENOMIC DNA]</scope>
</reference>
<dbReference type="GO" id="GO:0055037">
    <property type="term" value="C:recycling endosome"/>
    <property type="evidence" value="ECO:0007669"/>
    <property type="project" value="UniProtKB-SubCell"/>
</dbReference>
<name>A0AAW0PDV9_9GOBI</name>
<keyword evidence="4" id="KW-0813">Transport</keyword>
<feature type="compositionally biased region" description="Polar residues" evidence="14">
    <location>
        <begin position="1741"/>
        <end position="1763"/>
    </location>
</feature>
<organism evidence="18 19">
    <name type="scientific">Mugilogobius chulae</name>
    <name type="common">yellowstripe goby</name>
    <dbReference type="NCBI Taxonomy" id="88201"/>
    <lineage>
        <taxon>Eukaryota</taxon>
        <taxon>Metazoa</taxon>
        <taxon>Chordata</taxon>
        <taxon>Craniata</taxon>
        <taxon>Vertebrata</taxon>
        <taxon>Euteleostomi</taxon>
        <taxon>Actinopterygii</taxon>
        <taxon>Neopterygii</taxon>
        <taxon>Teleostei</taxon>
        <taxon>Neoteleostei</taxon>
        <taxon>Acanthomorphata</taxon>
        <taxon>Gobiaria</taxon>
        <taxon>Gobiiformes</taxon>
        <taxon>Gobioidei</taxon>
        <taxon>Gobiidae</taxon>
        <taxon>Gobionellinae</taxon>
        <taxon>Mugilogobius</taxon>
    </lineage>
</organism>
<evidence type="ECO:0000313" key="18">
    <source>
        <dbReference type="EMBL" id="KAK7922000.1"/>
    </source>
</evidence>
<feature type="region of interest" description="Disordered" evidence="14">
    <location>
        <begin position="1"/>
        <end position="25"/>
    </location>
</feature>
<protein>
    <recommendedName>
        <fullName evidence="20">C2 domain-containing protein</fullName>
    </recommendedName>
</protein>
<dbReference type="SMART" id="SM01025">
    <property type="entry name" value="BEN"/>
    <property type="match status" value="1"/>
</dbReference>
<feature type="transmembrane region" description="Helical" evidence="15">
    <location>
        <begin position="2145"/>
        <end position="2169"/>
    </location>
</feature>
<dbReference type="InterPro" id="IPR019018">
    <property type="entry name" value="Rab-bd_FIP-RBD"/>
</dbReference>
<dbReference type="InterPro" id="IPR037245">
    <property type="entry name" value="FIP-RBD_C_sf"/>
</dbReference>
<evidence type="ECO:0000256" key="8">
    <source>
        <dbReference type="ARBA" id="ARBA00022927"/>
    </source>
</evidence>
<evidence type="ECO:0000256" key="6">
    <source>
        <dbReference type="ARBA" id="ARBA00022692"/>
    </source>
</evidence>
<feature type="region of interest" description="Disordered" evidence="14">
    <location>
        <begin position="258"/>
        <end position="293"/>
    </location>
</feature>
<dbReference type="GO" id="GO:0045055">
    <property type="term" value="P:regulated exocytosis"/>
    <property type="evidence" value="ECO:0007669"/>
    <property type="project" value="TreeGrafter"/>
</dbReference>
<feature type="compositionally biased region" description="Polar residues" evidence="14">
    <location>
        <begin position="1098"/>
        <end position="1113"/>
    </location>
</feature>
<dbReference type="FunFam" id="2.60.40.150:FF:000070">
    <property type="entry name" value="rab11 family-interacting protein 2 isoform X1"/>
    <property type="match status" value="1"/>
</dbReference>
<feature type="region of interest" description="Disordered" evidence="14">
    <location>
        <begin position="785"/>
        <end position="824"/>
    </location>
</feature>
<keyword evidence="7" id="KW-0967">Endosome</keyword>
<dbReference type="PANTHER" id="PTHR15746:SF24">
    <property type="entry name" value="RAB11 FAMILY-INTERACTING PROTEIN 5"/>
    <property type="match status" value="1"/>
</dbReference>
<dbReference type="GO" id="GO:0015031">
    <property type="term" value="P:protein transport"/>
    <property type="evidence" value="ECO:0007669"/>
    <property type="project" value="UniProtKB-KW"/>
</dbReference>
<comment type="caution">
    <text evidence="18">The sequence shown here is derived from an EMBL/GenBank/DDBJ whole genome shotgun (WGS) entry which is preliminary data.</text>
</comment>
<evidence type="ECO:0000256" key="7">
    <source>
        <dbReference type="ARBA" id="ARBA00022753"/>
    </source>
</evidence>
<keyword evidence="9" id="KW-0029">Amino-acid transport</keyword>
<evidence type="ECO:0000256" key="11">
    <source>
        <dbReference type="ARBA" id="ARBA00023128"/>
    </source>
</evidence>
<feature type="transmembrane region" description="Helical" evidence="15">
    <location>
        <begin position="2112"/>
        <end position="2133"/>
    </location>
</feature>
<keyword evidence="10 15" id="KW-1133">Transmembrane helix</keyword>
<evidence type="ECO:0000313" key="19">
    <source>
        <dbReference type="Proteomes" id="UP001460270"/>
    </source>
</evidence>
<dbReference type="InterPro" id="IPR037789">
    <property type="entry name" value="FIP_classI"/>
</dbReference>
<dbReference type="EMBL" id="JBBPFD010000006">
    <property type="protein sequence ID" value="KAK7922000.1"/>
    <property type="molecule type" value="Genomic_DNA"/>
</dbReference>
<keyword evidence="19" id="KW-1185">Reference proteome</keyword>
<keyword evidence="8" id="KW-0653">Protein transport</keyword>
<evidence type="ECO:0008006" key="20">
    <source>
        <dbReference type="Google" id="ProtNLM"/>
    </source>
</evidence>
<gene>
    <name evidence="18" type="ORF">WMY93_008902</name>
</gene>
<dbReference type="PROSITE" id="PS50004">
    <property type="entry name" value="C2"/>
    <property type="match status" value="1"/>
</dbReference>
<dbReference type="InterPro" id="IPR018379">
    <property type="entry name" value="BEN_domain"/>
</dbReference>
<dbReference type="SUPFAM" id="SSF82199">
    <property type="entry name" value="SET domain"/>
    <property type="match status" value="1"/>
</dbReference>
<evidence type="ECO:0000259" key="17">
    <source>
        <dbReference type="PROSITE" id="PS51511"/>
    </source>
</evidence>
<dbReference type="InterPro" id="IPR046341">
    <property type="entry name" value="SET_dom_sf"/>
</dbReference>
<proteinExistence type="inferred from homology"/>
<dbReference type="InterPro" id="IPR035892">
    <property type="entry name" value="C2_domain_sf"/>
</dbReference>
<evidence type="ECO:0000256" key="12">
    <source>
        <dbReference type="ARBA" id="ARBA00023136"/>
    </source>
</evidence>
<feature type="domain" description="FIP-RBD" evidence="17">
    <location>
        <begin position="1814"/>
        <end position="1876"/>
    </location>
</feature>
<feature type="compositionally biased region" description="Polar residues" evidence="14">
    <location>
        <begin position="992"/>
        <end position="1014"/>
    </location>
</feature>
<dbReference type="Gene3D" id="6.10.140.2220">
    <property type="match status" value="1"/>
</dbReference>
<feature type="region of interest" description="Disordered" evidence="14">
    <location>
        <begin position="928"/>
        <end position="1113"/>
    </location>
</feature>
<feature type="compositionally biased region" description="Basic and acidic residues" evidence="14">
    <location>
        <begin position="929"/>
        <end position="959"/>
    </location>
</feature>
<feature type="compositionally biased region" description="Low complexity" evidence="14">
    <location>
        <begin position="785"/>
        <end position="815"/>
    </location>
</feature>
<dbReference type="Pfam" id="PF09457">
    <property type="entry name" value="RBD-FIP"/>
    <property type="match status" value="1"/>
</dbReference>
<comment type="similarity">
    <text evidence="3">Belongs to the sideroflexin family.</text>
</comment>
<dbReference type="Proteomes" id="UP001460270">
    <property type="component" value="Unassembled WGS sequence"/>
</dbReference>
<evidence type="ECO:0000256" key="14">
    <source>
        <dbReference type="SAM" id="MobiDB-lite"/>
    </source>
</evidence>
<feature type="compositionally biased region" description="Low complexity" evidence="14">
    <location>
        <begin position="1071"/>
        <end position="1087"/>
    </location>
</feature>
<dbReference type="GO" id="GO:0045335">
    <property type="term" value="C:phagocytic vesicle"/>
    <property type="evidence" value="ECO:0007669"/>
    <property type="project" value="TreeGrafter"/>
</dbReference>
<feature type="compositionally biased region" description="Low complexity" evidence="14">
    <location>
        <begin position="960"/>
        <end position="981"/>
    </location>
</feature>
<keyword evidence="5" id="KW-0597">Phosphoprotein</keyword>
<accession>A0AAW0PDV9</accession>
<dbReference type="GO" id="GO:0006865">
    <property type="term" value="P:amino acid transport"/>
    <property type="evidence" value="ECO:0007669"/>
    <property type="project" value="UniProtKB-KW"/>
</dbReference>
<evidence type="ECO:0000256" key="5">
    <source>
        <dbReference type="ARBA" id="ARBA00022553"/>
    </source>
</evidence>
<feature type="compositionally biased region" description="Polar residues" evidence="14">
    <location>
        <begin position="1184"/>
        <end position="1212"/>
    </location>
</feature>
<sequence length="2504" mass="278081">MDEDMQSPDEGPCAPKMSRLQRGPYSSIKIFQTKRSAAKLRFDRSSVVEVPLFGDGEGHQFTFHSGQSHPFQPHHQQLRPQLQQTCLAPNSSQQQQQQQQQQMLPQQHRLSCESRPSSRVPTSTSTCGQQRRVSGEPEPTFSPGRAPLSQTPDCTFAISSENRLILDAFAQQCSRVLSLLNNGRLLEPSHSFMPNIKVEDSPGEGPGLHGPVLGKTKSEESSSTTDLEEDVQPSLTRQQTSAVLRIFTDSLQNYLLSGPRKQPLESDSPPTQPGGWGSPTPSESYGHPSSTLPEEEEESCCPRCVELEQEVLSCSRRMRSCATSWTTSQVCWCITTLSAHAIVVHLCFHHLFSTVPCQNVLDYFKTVLDFHNQLIQPMPEEPFIEEEEQQSVFEQGSKQLLENYPLFITNKQWDEAVNSSKKDGRRLLRYLIRYKRSVHSGEPGLERRPLNPVKVSCLREFIRMHCASNLDWWMPSEEQINKVFSDAVGHAVRAGQLARSCAAVAAVPAVCTWRPLMGIYHKMNFISKAVKTANVTEGLKMMSLIDLDDDQRWVPTHVNVTVLRARGLRTKSKHGSRYLYTIIQVGKEKYTTGLVDKAEVPQWNEECCFELLPGILEDGGRSSYPPGSGDLVLTVMHRVLIGLDVFLGQTIIPLDKIFQEGMCPRDEWFKLHSKVGRKEKERGELQVTVQFTRNNMTASMFDLTMKDKPRSAFGKLKDRVTGRKRGDLESSSAIVPGRYAALSASSGQHFGEDTGGVVREMEVTEEKKNKMKDFFKSKLRKSSDTRSCSSLASDSSLSSMASDNPPPSLDLLSDPPSSPIYTSKVRVDPHYGDADLAKKVLTSQHTTKVLTHKRALSDDASKITTAVPRSVESLKGQTMTQSKSSLCINGSHVYDSEPSIPKVSGAIPSKLVLLEKCSPLSRSLQNLTKKSEDKSLFSEGRRWSFDKTKKDEKEDDKDGQSSPPSQKSPVQAASASSTTASPEKGRKFRKTLFSSGRSDSLPTKSDSPQATPTSEGRLRGWFSSSDSQNKPRKQLRRSPSPSRSLPCASLASCVPVRRNPRQPFTTPPSSSPSSTPLSPSNPFFPNLQRNPFFEELLETQSPPFTPSSLSDTSPFHYTAVPSQAYTSYNDAAIIASIKRERPKSVPRQTSLPALLPKTSKPSGPRSMSESAEEWEESFDVFATSRLSSPKSHSQSQTASSHKLDTAKTTQTHCAEPPPLPPRKLLKTPVNEIYSDGWLHRGQELAVHKEAYLLSQTGVASRQHLREAESKSHAFGFSKDIQECGHKSLNFQPRIEEKLKYPLLQDDSDCWGGMLFDEDLFEPMCSINYVSTVANNNMSLRNEILAAEKTVSKTNESTKPLSSEMPSADLLEMSPVVSKLDIPLIDCTPPTTEETAEIPPSPLEMCLNNNISFSLTLGDLNMNNSDFGFIDSDASSHSDIVDCYKGQNSLGRTLQANIPESPRITPEEVFHLKDTYIPEINSSFEISTNTLSNISSIGPDTCQDCLCDFQNVELNANVKVTGTETLTSNVECKLNTADNDQQKTQNVTDDNGNVQGKVVSARLRPKGFSNTNSRSSSPINQIKHGDGEFEQFLSLVQNISQEGPLSYQPRRSTLCTMRALDEQIDRLVNNIKRSGQKSTAEASEENNTVKKESLMSFEDFHAKVSPATRTLSKILSEPSPPIPAALSLTADHQAKLYPPSVCGPSSDTSVMGPTPKGSIYTSCTSDRPLVDAHHSLLPEETQPASSLFHPQSRTHPVKPLTSSQSEKKEGRSVLEMLKSTISPGRVAQQATAEPDKPSEVDVSQYQDMTNMELISLLLQQEMDMQKQQAASERQTSQLEKCEAELRKVKAQVRDLEDYIDNLLLRIMEQTPTLLQVRTRHNVSCFPAGTTPVRPGLFSRPSQTFCRIIDPSTLFVSETQLQASLKLLNDFKKGIVPPGVSDDQLWEAQKIKQAIIHPDTGEKIFMPFRMSGYVPFGTPIVIGLLLPNQTVLSTIIWQWLNQSHNACVNYANRNATKPTPTSKFLQGYVGAVTSAVSIAVGLNVLIEKAHRLNPATRMIIQRLVPFPAVASANICNVGLMRHNELSEGIDVLDNNGNVVGSSRIAARHAIMETAFTRVVLPMPIFVLPPIIMSYLERLRFLQKNRRLLLPIHSVVCLVTFALSLPVAISLFPQMSQIEVSRLEPEIAMATDCKMSPPSFCRLITSASQGEREKVASPNMAAPVDDMFSLCVDPPKVSGCVEIRLIDHIKGKGLFAKKSIKKGENIFIERPLVSAQFLWNALYKYKACEYCLRSLETAEQNARRLSGNPGLSLPHPELCKVRPELHQACPQCQVMYCTSECRQAAAERYHRVLCLGPSENDPDHPINKLKDAWRSIHYPPETSSIMLMAKMVAAVKQAKDKAHMQRLFSHFCSRTANEEEEIAHKLLGEQFKGQFRWFVPEGFRSLFALVGTNGQGIGTSSLSQWVHACDALELPGQQREQLDSFIDRLYKDIEKGHTPLSPLCSSY</sequence>
<evidence type="ECO:0000256" key="1">
    <source>
        <dbReference type="ARBA" id="ARBA00004172"/>
    </source>
</evidence>
<feature type="coiled-coil region" evidence="13">
    <location>
        <begin position="1823"/>
        <end position="1864"/>
    </location>
</feature>
<feature type="region of interest" description="Disordered" evidence="14">
    <location>
        <begin position="59"/>
        <end position="153"/>
    </location>
</feature>
<keyword evidence="6 15" id="KW-0812">Transmembrane</keyword>
<keyword evidence="11" id="KW-0496">Mitochondrion</keyword>
<dbReference type="Gene3D" id="1.10.220.160">
    <property type="match status" value="1"/>
</dbReference>
<dbReference type="GO" id="GO:0030141">
    <property type="term" value="C:secretory granule"/>
    <property type="evidence" value="ECO:0007669"/>
    <property type="project" value="TreeGrafter"/>
</dbReference>
<dbReference type="InterPro" id="IPR000008">
    <property type="entry name" value="C2_dom"/>
</dbReference>
<evidence type="ECO:0000256" key="15">
    <source>
        <dbReference type="SAM" id="Phobius"/>
    </source>
</evidence>
<feature type="region of interest" description="Disordered" evidence="14">
    <location>
        <begin position="1739"/>
        <end position="1799"/>
    </location>
</feature>
<feature type="compositionally biased region" description="Low complexity" evidence="14">
    <location>
        <begin position="73"/>
        <end position="84"/>
    </location>
</feature>
<feature type="compositionally biased region" description="Low complexity" evidence="14">
    <location>
        <begin position="93"/>
        <end position="107"/>
    </location>
</feature>
<dbReference type="Pfam" id="PF00168">
    <property type="entry name" value="C2"/>
    <property type="match status" value="1"/>
</dbReference>
<comment type="subcellular location">
    <subcellularLocation>
        <location evidence="2">Mitochondrion membrane</location>
        <topology evidence="2">Multi-pass membrane protein</topology>
    </subcellularLocation>
    <subcellularLocation>
        <location evidence="1">Recycling endosome</location>
    </subcellularLocation>
</comment>
<dbReference type="SUPFAM" id="SSF49562">
    <property type="entry name" value="C2 domain (Calcium/lipid-binding domain, CaLB)"/>
    <property type="match status" value="1"/>
</dbReference>
<dbReference type="FunFam" id="1.20.5.2440:FF:000008">
    <property type="entry name" value="RAB11 family-interacting protein 5a (class I)"/>
    <property type="match status" value="1"/>
</dbReference>
<feature type="region of interest" description="Disordered" evidence="14">
    <location>
        <begin position="195"/>
        <end position="236"/>
    </location>
</feature>
<dbReference type="Gene3D" id="1.20.5.2440">
    <property type="match status" value="1"/>
</dbReference>
<evidence type="ECO:0000256" key="3">
    <source>
        <dbReference type="ARBA" id="ARBA00005974"/>
    </source>
</evidence>